<accession>A0A5N5N2X0</accession>
<dbReference type="AlphaFoldDB" id="A0A5N5N2X0"/>
<keyword evidence="1" id="KW-0472">Membrane</keyword>
<dbReference type="EMBL" id="VDCV01000004">
    <property type="protein sequence ID" value="KAB5561727.1"/>
    <property type="molecule type" value="Genomic_DNA"/>
</dbReference>
<dbReference type="Proteomes" id="UP000326939">
    <property type="component" value="Chromosome 4"/>
</dbReference>
<reference evidence="3" key="1">
    <citation type="journal article" date="2019" name="Gigascience">
        <title>De novo genome assembly of the endangered Acer yangbiense, a plant species with extremely small populations endemic to Yunnan Province, China.</title>
        <authorList>
            <person name="Yang J."/>
            <person name="Wariss H.M."/>
            <person name="Tao L."/>
            <person name="Zhang R."/>
            <person name="Yun Q."/>
            <person name="Hollingsworth P."/>
            <person name="Dao Z."/>
            <person name="Luo G."/>
            <person name="Guo H."/>
            <person name="Ma Y."/>
            <person name="Sun W."/>
        </authorList>
    </citation>
    <scope>NUCLEOTIDE SEQUENCE [LARGE SCALE GENOMIC DNA]</scope>
    <source>
        <strain evidence="3">cv. br00</strain>
    </source>
</reference>
<name>A0A5N5N2X0_9ROSI</name>
<organism evidence="2 3">
    <name type="scientific">Salix brachista</name>
    <dbReference type="NCBI Taxonomy" id="2182728"/>
    <lineage>
        <taxon>Eukaryota</taxon>
        <taxon>Viridiplantae</taxon>
        <taxon>Streptophyta</taxon>
        <taxon>Embryophyta</taxon>
        <taxon>Tracheophyta</taxon>
        <taxon>Spermatophyta</taxon>
        <taxon>Magnoliopsida</taxon>
        <taxon>eudicotyledons</taxon>
        <taxon>Gunneridae</taxon>
        <taxon>Pentapetalae</taxon>
        <taxon>rosids</taxon>
        <taxon>fabids</taxon>
        <taxon>Malpighiales</taxon>
        <taxon>Salicaceae</taxon>
        <taxon>Saliceae</taxon>
        <taxon>Salix</taxon>
    </lineage>
</organism>
<evidence type="ECO:0000256" key="1">
    <source>
        <dbReference type="SAM" id="Phobius"/>
    </source>
</evidence>
<comment type="caution">
    <text evidence="2">The sequence shown here is derived from an EMBL/GenBank/DDBJ whole genome shotgun (WGS) entry which is preliminary data.</text>
</comment>
<feature type="transmembrane region" description="Helical" evidence="1">
    <location>
        <begin position="74"/>
        <end position="92"/>
    </location>
</feature>
<sequence length="130" mass="15131">MLQSDPSQDHRFVSKTSNVLSGFQFSFVHRGKAAIVYVDDSDFPTLESDRTGNRAFKQKLITLGFVLYGRRLKILFILWTFFQMVFVCVLLHEIRNKAVEAHCFPNCCSVYTNFTFRFVNQNDLSSKFLQ</sequence>
<keyword evidence="1" id="KW-1133">Transmembrane helix</keyword>
<gene>
    <name evidence="2" type="ORF">DKX38_006684</name>
</gene>
<evidence type="ECO:0000313" key="2">
    <source>
        <dbReference type="EMBL" id="KAB5561727.1"/>
    </source>
</evidence>
<proteinExistence type="predicted"/>
<evidence type="ECO:0000313" key="3">
    <source>
        <dbReference type="Proteomes" id="UP000326939"/>
    </source>
</evidence>
<protein>
    <submittedName>
        <fullName evidence="2">Uncharacterized protein</fullName>
    </submittedName>
</protein>
<keyword evidence="1" id="KW-0812">Transmembrane</keyword>
<keyword evidence="3" id="KW-1185">Reference proteome</keyword>